<dbReference type="PANTHER" id="PTHR43787">
    <property type="entry name" value="FEMO COFACTOR BIOSYNTHESIS PROTEIN NIFB-RELATED"/>
    <property type="match status" value="1"/>
</dbReference>
<accession>A0A0D2JT49</accession>
<dbReference type="SUPFAM" id="SSF102114">
    <property type="entry name" value="Radical SAM enzymes"/>
    <property type="match status" value="1"/>
</dbReference>
<keyword evidence="3" id="KW-0949">S-adenosyl-L-methionine</keyword>
<dbReference type="STRING" id="1429043.X474_17915"/>
<keyword evidence="5" id="KW-0408">Iron</keyword>
<evidence type="ECO:0000256" key="6">
    <source>
        <dbReference type="ARBA" id="ARBA00023014"/>
    </source>
</evidence>
<comment type="cofactor">
    <cofactor evidence="1">
        <name>[4Fe-4S] cluster</name>
        <dbReference type="ChEBI" id="CHEBI:49883"/>
    </cofactor>
</comment>
<evidence type="ECO:0000313" key="8">
    <source>
        <dbReference type="EMBL" id="KIX12660.1"/>
    </source>
</evidence>
<name>A0A0D2JT49_9BACT</name>
<sequence length="413" mass="46463">MEAALTLAEPKKAKEKTPSKQLEWTPAKRWNPFNSHKLLSHVTRWAEIKRNREVPPPVLVTVDPTNVCNLKCVWCNAEYIRKIRHNSLSAQAMNNLADFLGGWRHRNDPNGYGVEAVCIAGGGEPLLNPGTPQFIDRLVANDIQVGIVTNGLNISSAIDSLSQCTWVGVSVDAGSPGTFSTLKGLPKNSGAFEKIIHNISVLVDYSKRHFTTLGKPHPAYGVSYKYLLYNKKNIGEIYQAAKLAKDIGCRNIHFRPAGTTWDKIGTADEINFSKQDIEHFKEQVAMAQELDDDTFGVYGITHKFNSQFSIANYFSNCYAIFMTAVFMPPSDDCKADDAFTMGLCCDRRGSEKLELIKNEDDFEKIKKWWGSSNHWAIHDQIDVASECPRCTYQPHNEIYEQVILNDAMTYKFI</sequence>
<dbReference type="GO" id="GO:0046872">
    <property type="term" value="F:metal ion binding"/>
    <property type="evidence" value="ECO:0007669"/>
    <property type="project" value="UniProtKB-KW"/>
</dbReference>
<dbReference type="SFLD" id="SFLDG01067">
    <property type="entry name" value="SPASM/twitch_domain_containing"/>
    <property type="match status" value="1"/>
</dbReference>
<evidence type="ECO:0000256" key="3">
    <source>
        <dbReference type="ARBA" id="ARBA00022691"/>
    </source>
</evidence>
<reference evidence="8 9" key="1">
    <citation type="submission" date="2013-11" db="EMBL/GenBank/DDBJ databases">
        <title>Metagenomic analysis of a methanogenic consortium involved in long chain n-alkane degradation.</title>
        <authorList>
            <person name="Davidova I.A."/>
            <person name="Callaghan A.V."/>
            <person name="Wawrik B."/>
            <person name="Pruitt S."/>
            <person name="Marks C."/>
            <person name="Duncan K.E."/>
            <person name="Suflita J.M."/>
        </authorList>
    </citation>
    <scope>NUCLEOTIDE SEQUENCE [LARGE SCALE GENOMIC DNA]</scope>
    <source>
        <strain evidence="8 9">SPR</strain>
    </source>
</reference>
<dbReference type="Proteomes" id="UP000032233">
    <property type="component" value="Unassembled WGS sequence"/>
</dbReference>
<dbReference type="InterPro" id="IPR013785">
    <property type="entry name" value="Aldolase_TIM"/>
</dbReference>
<comment type="caution">
    <text evidence="8">The sequence shown here is derived from an EMBL/GenBank/DDBJ whole genome shotgun (WGS) entry which is preliminary data.</text>
</comment>
<protein>
    <recommendedName>
        <fullName evidence="7">Radical SAM core domain-containing protein</fullName>
    </recommendedName>
</protein>
<dbReference type="RefSeq" id="WP_044350336.1">
    <property type="nucleotide sequence ID" value="NZ_AZAC01000027.1"/>
</dbReference>
<dbReference type="SFLD" id="SFLDS00029">
    <property type="entry name" value="Radical_SAM"/>
    <property type="match status" value="1"/>
</dbReference>
<dbReference type="InterPro" id="IPR058240">
    <property type="entry name" value="rSAM_sf"/>
</dbReference>
<proteinExistence type="predicted"/>
<gene>
    <name evidence="8" type="ORF">X474_17915</name>
</gene>
<dbReference type="OrthoDB" id="9810775at2"/>
<evidence type="ECO:0000256" key="1">
    <source>
        <dbReference type="ARBA" id="ARBA00001966"/>
    </source>
</evidence>
<evidence type="ECO:0000256" key="5">
    <source>
        <dbReference type="ARBA" id="ARBA00023004"/>
    </source>
</evidence>
<dbReference type="AlphaFoldDB" id="A0A0D2JT49"/>
<keyword evidence="2" id="KW-0004">4Fe-4S</keyword>
<dbReference type="Gene3D" id="3.20.20.70">
    <property type="entry name" value="Aldolase class I"/>
    <property type="match status" value="1"/>
</dbReference>
<dbReference type="GO" id="GO:0003824">
    <property type="term" value="F:catalytic activity"/>
    <property type="evidence" value="ECO:0007669"/>
    <property type="project" value="InterPro"/>
</dbReference>
<organism evidence="8 9">
    <name type="scientific">Dethiosulfatarculus sandiegensis</name>
    <dbReference type="NCBI Taxonomy" id="1429043"/>
    <lineage>
        <taxon>Bacteria</taxon>
        <taxon>Pseudomonadati</taxon>
        <taxon>Thermodesulfobacteriota</taxon>
        <taxon>Desulfarculia</taxon>
        <taxon>Desulfarculales</taxon>
        <taxon>Desulfarculaceae</taxon>
        <taxon>Dethiosulfatarculus</taxon>
    </lineage>
</organism>
<keyword evidence="4" id="KW-0479">Metal-binding</keyword>
<dbReference type="GO" id="GO:0051539">
    <property type="term" value="F:4 iron, 4 sulfur cluster binding"/>
    <property type="evidence" value="ECO:0007669"/>
    <property type="project" value="UniProtKB-KW"/>
</dbReference>
<dbReference type="EMBL" id="AZAC01000027">
    <property type="protein sequence ID" value="KIX12660.1"/>
    <property type="molecule type" value="Genomic_DNA"/>
</dbReference>
<dbReference type="InterPro" id="IPR007197">
    <property type="entry name" value="rSAM"/>
</dbReference>
<dbReference type="InParanoid" id="A0A0D2JT49"/>
<evidence type="ECO:0000256" key="2">
    <source>
        <dbReference type="ARBA" id="ARBA00022485"/>
    </source>
</evidence>
<keyword evidence="6" id="KW-0411">Iron-sulfur</keyword>
<dbReference type="Pfam" id="PF04055">
    <property type="entry name" value="Radical_SAM"/>
    <property type="match status" value="1"/>
</dbReference>
<dbReference type="PROSITE" id="PS51918">
    <property type="entry name" value="RADICAL_SAM"/>
    <property type="match status" value="1"/>
</dbReference>
<evidence type="ECO:0000259" key="7">
    <source>
        <dbReference type="PROSITE" id="PS51918"/>
    </source>
</evidence>
<keyword evidence="9" id="KW-1185">Reference proteome</keyword>
<evidence type="ECO:0000313" key="9">
    <source>
        <dbReference type="Proteomes" id="UP000032233"/>
    </source>
</evidence>
<evidence type="ECO:0000256" key="4">
    <source>
        <dbReference type="ARBA" id="ARBA00022723"/>
    </source>
</evidence>
<dbReference type="CDD" id="cd01335">
    <property type="entry name" value="Radical_SAM"/>
    <property type="match status" value="1"/>
</dbReference>
<feature type="domain" description="Radical SAM core" evidence="7">
    <location>
        <begin position="54"/>
        <end position="293"/>
    </location>
</feature>